<dbReference type="FunFam" id="3.40.50.1370:FF:000008">
    <property type="entry name" value="Ornithine carbamoyltransferase"/>
    <property type="match status" value="1"/>
</dbReference>
<feature type="binding site" evidence="7">
    <location>
        <position position="293"/>
    </location>
    <ligand>
        <name>carbamoyl phosphate</name>
        <dbReference type="ChEBI" id="CHEBI:58228"/>
    </ligand>
</feature>
<evidence type="ECO:0000256" key="5">
    <source>
        <dbReference type="ARBA" id="ARBA00022679"/>
    </source>
</evidence>
<protein>
    <recommendedName>
        <fullName evidence="4 7">Ornithine carbamoyltransferase</fullName>
        <shortName evidence="7">OTCase</shortName>
        <ecNumber evidence="4 7">2.1.3.3</ecNumber>
    </recommendedName>
</protein>
<name>A0A255Y4W0_9SPHN</name>
<dbReference type="GO" id="GO:0005737">
    <property type="term" value="C:cytoplasm"/>
    <property type="evidence" value="ECO:0007669"/>
    <property type="project" value="UniProtKB-SubCell"/>
</dbReference>
<dbReference type="RefSeq" id="WP_094475092.1">
    <property type="nucleotide sequence ID" value="NZ_NOXT01000125.1"/>
</dbReference>
<feature type="binding site" evidence="7">
    <location>
        <begin position="265"/>
        <end position="266"/>
    </location>
    <ligand>
        <name>carbamoyl phosphate</name>
        <dbReference type="ChEBI" id="CHEBI:58228"/>
    </ligand>
</feature>
<dbReference type="InterPro" id="IPR024904">
    <property type="entry name" value="OTCase_ArgI"/>
</dbReference>
<proteinExistence type="inferred from homology"/>
<comment type="similarity">
    <text evidence="3 7">Belongs to the aspartate/ornithine carbamoyltransferase superfamily. OTCase family.</text>
</comment>
<dbReference type="PRINTS" id="PR00102">
    <property type="entry name" value="OTCASE"/>
</dbReference>
<keyword evidence="7" id="KW-0963">Cytoplasm</keyword>
<dbReference type="NCBIfam" id="NF001986">
    <property type="entry name" value="PRK00779.1"/>
    <property type="match status" value="1"/>
</dbReference>
<dbReference type="SUPFAM" id="SSF53671">
    <property type="entry name" value="Aspartate/ornithine carbamoyltransferase"/>
    <property type="match status" value="1"/>
</dbReference>
<organism evidence="10 11">
    <name type="scientific">Sandarakinorhabdus cyanobacteriorum</name>
    <dbReference type="NCBI Taxonomy" id="1981098"/>
    <lineage>
        <taxon>Bacteria</taxon>
        <taxon>Pseudomonadati</taxon>
        <taxon>Pseudomonadota</taxon>
        <taxon>Alphaproteobacteria</taxon>
        <taxon>Sphingomonadales</taxon>
        <taxon>Sphingosinicellaceae</taxon>
        <taxon>Sandarakinorhabdus</taxon>
    </lineage>
</organism>
<dbReference type="GO" id="GO:0016597">
    <property type="term" value="F:amino acid binding"/>
    <property type="evidence" value="ECO:0007669"/>
    <property type="project" value="InterPro"/>
</dbReference>
<evidence type="ECO:0000256" key="6">
    <source>
        <dbReference type="ARBA" id="ARBA00048772"/>
    </source>
</evidence>
<dbReference type="AlphaFoldDB" id="A0A255Y4W0"/>
<evidence type="ECO:0000256" key="3">
    <source>
        <dbReference type="ARBA" id="ARBA00007805"/>
    </source>
</evidence>
<reference evidence="10 11" key="1">
    <citation type="submission" date="2017-07" db="EMBL/GenBank/DDBJ databases">
        <title>Sandarakinorhabdus cyanobacteriorum sp. nov., a novel bacterium isolated from cyanobacterial aggregates in a eutrophic lake.</title>
        <authorList>
            <person name="Cai H."/>
        </authorList>
    </citation>
    <scope>NUCLEOTIDE SEQUENCE [LARGE SCALE GENOMIC DNA]</scope>
    <source>
        <strain evidence="10 11">TH057</strain>
    </source>
</reference>
<dbReference type="EMBL" id="NOXT01000125">
    <property type="protein sequence ID" value="OYQ24282.1"/>
    <property type="molecule type" value="Genomic_DNA"/>
</dbReference>
<dbReference type="NCBIfam" id="TIGR00658">
    <property type="entry name" value="orni_carb_tr"/>
    <property type="match status" value="1"/>
</dbReference>
<evidence type="ECO:0000256" key="2">
    <source>
        <dbReference type="ARBA" id="ARBA00004975"/>
    </source>
</evidence>
<dbReference type="InterPro" id="IPR036901">
    <property type="entry name" value="Asp/Orn_carbamoylTrfase_sf"/>
</dbReference>
<evidence type="ECO:0000259" key="9">
    <source>
        <dbReference type="Pfam" id="PF02729"/>
    </source>
</evidence>
<dbReference type="InterPro" id="IPR006131">
    <property type="entry name" value="Asp_carbamoyltransf_Asp/Orn-bd"/>
</dbReference>
<feature type="domain" description="Aspartate/ornithine carbamoyltransferase Asp/Orn-binding" evidence="8">
    <location>
        <begin position="155"/>
        <end position="304"/>
    </location>
</feature>
<dbReference type="PANTHER" id="PTHR45753:SF3">
    <property type="entry name" value="ORNITHINE TRANSCARBAMYLASE, MITOCHONDRIAL"/>
    <property type="match status" value="1"/>
</dbReference>
<evidence type="ECO:0000256" key="4">
    <source>
        <dbReference type="ARBA" id="ARBA00013007"/>
    </source>
</evidence>
<feature type="binding site" evidence="7">
    <location>
        <position position="226"/>
    </location>
    <ligand>
        <name>L-ornithine</name>
        <dbReference type="ChEBI" id="CHEBI:46911"/>
    </ligand>
</feature>
<dbReference type="Proteomes" id="UP000216991">
    <property type="component" value="Unassembled WGS sequence"/>
</dbReference>
<keyword evidence="11" id="KW-1185">Reference proteome</keyword>
<dbReference type="EC" id="2.1.3.3" evidence="4 7"/>
<keyword evidence="5 7" id="KW-0808">Transferase</keyword>
<evidence type="ECO:0000256" key="1">
    <source>
        <dbReference type="ARBA" id="ARBA00003822"/>
    </source>
</evidence>
<dbReference type="InterPro" id="IPR002292">
    <property type="entry name" value="Orn/put_carbamltrans"/>
</dbReference>
<dbReference type="PANTHER" id="PTHR45753">
    <property type="entry name" value="ORNITHINE CARBAMOYLTRANSFERASE, MITOCHONDRIAL"/>
    <property type="match status" value="1"/>
</dbReference>
<dbReference type="Pfam" id="PF02729">
    <property type="entry name" value="OTCace_N"/>
    <property type="match status" value="1"/>
</dbReference>
<feature type="domain" description="Aspartate/ornithine carbamoyltransferase carbamoyl-P binding" evidence="9">
    <location>
        <begin position="3"/>
        <end position="147"/>
    </location>
</feature>
<comment type="function">
    <text evidence="1">Reversibly catalyzes the transfer of the carbamoyl group from carbamoyl phosphate (CP) to the N(epsilon) atom of ornithine (ORN) to produce L-citrulline.</text>
</comment>
<evidence type="ECO:0000313" key="11">
    <source>
        <dbReference type="Proteomes" id="UP000216991"/>
    </source>
</evidence>
<evidence type="ECO:0000313" key="10">
    <source>
        <dbReference type="EMBL" id="OYQ24282.1"/>
    </source>
</evidence>
<dbReference type="Gene3D" id="3.40.50.1370">
    <property type="entry name" value="Aspartate/ornithine carbamoyltransferase"/>
    <property type="match status" value="2"/>
</dbReference>
<sequence length="308" mass="33103">MPHFLDLATATPAGLRAILDEAHRRKAARAGWPKGRVDDDAPLAGHVLGMIFEKPSTRTRFSFDMAARQLGATTIVSSAGEMQLGRGETIADTARVLSRMVDALMLRTNRHEKLEQLAEHAGIPVINGLTDLSHPCQVMADIMTFEERAGRPVTGSTWAYVGDGNNMTNSLIEASSLLKFDLKVGVPHGLEPDSGVMATACARGGCIDLVHNAEAAVEDAEVVVTDTWVSMGQADSKEKMAACKPFQVNDALMAKAAPGAIFLHCLPAHRNDEVTDSVMDGAASAVWDEAENRLHVQKAILLWCLGRI</sequence>
<dbReference type="GO" id="GO:0042450">
    <property type="term" value="P:L-arginine biosynthetic process via ornithine"/>
    <property type="evidence" value="ECO:0007669"/>
    <property type="project" value="UniProtKB-UniRule"/>
</dbReference>
<feature type="binding site" evidence="7">
    <location>
        <position position="83"/>
    </location>
    <ligand>
        <name>carbamoyl phosphate</name>
        <dbReference type="ChEBI" id="CHEBI:58228"/>
    </ligand>
</feature>
<feature type="binding site" evidence="7">
    <location>
        <begin position="56"/>
        <end position="59"/>
    </location>
    <ligand>
        <name>carbamoyl phosphate</name>
        <dbReference type="ChEBI" id="CHEBI:58228"/>
    </ligand>
</feature>
<dbReference type="OrthoDB" id="9802587at2"/>
<feature type="binding site" evidence="7">
    <location>
        <begin position="134"/>
        <end position="137"/>
    </location>
    <ligand>
        <name>carbamoyl phosphate</name>
        <dbReference type="ChEBI" id="CHEBI:58228"/>
    </ligand>
</feature>
<dbReference type="PRINTS" id="PR00100">
    <property type="entry name" value="AOTCASE"/>
</dbReference>
<dbReference type="GO" id="GO:0019240">
    <property type="term" value="P:citrulline biosynthetic process"/>
    <property type="evidence" value="ECO:0007669"/>
    <property type="project" value="TreeGrafter"/>
</dbReference>
<feature type="binding site" evidence="7">
    <location>
        <begin position="230"/>
        <end position="231"/>
    </location>
    <ligand>
        <name>L-ornithine</name>
        <dbReference type="ChEBI" id="CHEBI:46911"/>
    </ligand>
</feature>
<dbReference type="InterPro" id="IPR006130">
    <property type="entry name" value="Asp/Orn_carbamoylTrfase"/>
</dbReference>
<evidence type="ECO:0000256" key="7">
    <source>
        <dbReference type="HAMAP-Rule" id="MF_01109"/>
    </source>
</evidence>
<dbReference type="InterPro" id="IPR006132">
    <property type="entry name" value="Asp/Orn_carbamoyltranf_P-bd"/>
</dbReference>
<dbReference type="PROSITE" id="PS00097">
    <property type="entry name" value="CARBAMOYLTRANSFERASE"/>
    <property type="match status" value="1"/>
</dbReference>
<dbReference type="Pfam" id="PF00185">
    <property type="entry name" value="OTCace"/>
    <property type="match status" value="1"/>
</dbReference>
<dbReference type="HAMAP" id="MF_01109">
    <property type="entry name" value="OTCase"/>
    <property type="match status" value="1"/>
</dbReference>
<feature type="binding site" evidence="7">
    <location>
        <position position="166"/>
    </location>
    <ligand>
        <name>L-ornithine</name>
        <dbReference type="ChEBI" id="CHEBI:46911"/>
    </ligand>
</feature>
<accession>A0A255Y4W0</accession>
<evidence type="ECO:0000259" key="8">
    <source>
        <dbReference type="Pfam" id="PF00185"/>
    </source>
</evidence>
<comment type="pathway">
    <text evidence="2">Amino-acid biosynthesis; L-arginine biosynthesis; L-arginine from L-ornithine and carbamoyl phosphate: step 1/3.</text>
</comment>
<comment type="caution">
    <text evidence="10">The sequence shown here is derived from an EMBL/GenBank/DDBJ whole genome shotgun (WGS) entry which is preliminary data.</text>
</comment>
<comment type="subcellular location">
    <subcellularLocation>
        <location evidence="7">Cytoplasm</location>
    </subcellularLocation>
</comment>
<comment type="catalytic activity">
    <reaction evidence="6 7">
        <text>carbamoyl phosphate + L-ornithine = L-citrulline + phosphate + H(+)</text>
        <dbReference type="Rhea" id="RHEA:19513"/>
        <dbReference type="ChEBI" id="CHEBI:15378"/>
        <dbReference type="ChEBI" id="CHEBI:43474"/>
        <dbReference type="ChEBI" id="CHEBI:46911"/>
        <dbReference type="ChEBI" id="CHEBI:57743"/>
        <dbReference type="ChEBI" id="CHEBI:58228"/>
        <dbReference type="EC" id="2.1.3.3"/>
    </reaction>
</comment>
<feature type="binding site" evidence="7">
    <location>
        <position position="107"/>
    </location>
    <ligand>
        <name>carbamoyl phosphate</name>
        <dbReference type="ChEBI" id="CHEBI:58228"/>
    </ligand>
</feature>
<dbReference type="GO" id="GO:0004585">
    <property type="term" value="F:ornithine carbamoyltransferase activity"/>
    <property type="evidence" value="ECO:0007669"/>
    <property type="project" value="UniProtKB-UniRule"/>
</dbReference>
<gene>
    <name evidence="10" type="primary">argF</name>
    <name evidence="10" type="ORF">CHU93_15675</name>
</gene>